<dbReference type="SUPFAM" id="SSF50814">
    <property type="entry name" value="Lipocalins"/>
    <property type="match status" value="1"/>
</dbReference>
<accession>A0A2Y9QDP3</accession>
<keyword evidence="9" id="KW-0445">Lipid transport</keyword>
<comment type="subunit">
    <text evidence="3">Interacts with LRP2; LRP2 mediates APOM renal uptake and subsequent lysosomal degradation.</text>
</comment>
<dbReference type="GO" id="GO:0034380">
    <property type="term" value="P:high-density lipoprotein particle assembly"/>
    <property type="evidence" value="ECO:0007669"/>
    <property type="project" value="TreeGrafter"/>
</dbReference>
<keyword evidence="7" id="KW-0732">Signal</keyword>
<dbReference type="GO" id="GO:0005543">
    <property type="term" value="F:phospholipid binding"/>
    <property type="evidence" value="ECO:0007669"/>
    <property type="project" value="TreeGrafter"/>
</dbReference>
<dbReference type="GO" id="GO:0034361">
    <property type="term" value="C:very-low-density lipoprotein particle"/>
    <property type="evidence" value="ECO:0007669"/>
    <property type="project" value="TreeGrafter"/>
</dbReference>
<dbReference type="AlphaFoldDB" id="A0A2Y9QDP3"/>
<comment type="similarity">
    <text evidence="2">Belongs to the calycin superfamily. Lipocalin family. Highly divergent.</text>
</comment>
<dbReference type="FunFam" id="2.40.128.20:FF:000011">
    <property type="entry name" value="Apolipoprotein M"/>
    <property type="match status" value="1"/>
</dbReference>
<dbReference type="GO" id="GO:0033344">
    <property type="term" value="P:cholesterol efflux"/>
    <property type="evidence" value="ECO:0007669"/>
    <property type="project" value="TreeGrafter"/>
</dbReference>
<dbReference type="RefSeq" id="XP_023581325.1">
    <property type="nucleotide sequence ID" value="XM_023725557.1"/>
</dbReference>
<evidence type="ECO:0000313" key="15">
    <source>
        <dbReference type="RefSeq" id="XP_023581326.1"/>
    </source>
</evidence>
<dbReference type="GO" id="GO:0034362">
    <property type="term" value="C:low-density lipoprotein particle"/>
    <property type="evidence" value="ECO:0007669"/>
    <property type="project" value="TreeGrafter"/>
</dbReference>
<evidence type="ECO:0000256" key="3">
    <source>
        <dbReference type="ARBA" id="ARBA00011559"/>
    </source>
</evidence>
<dbReference type="GeneID" id="101344602"/>
<name>A0A2Y9QDP3_TRIMA</name>
<keyword evidence="5" id="KW-0813">Transport</keyword>
<comment type="function">
    <text evidence="11">Probably involved in lipid transport. Can bind sphingosine-1-phosphate, myristic acid, palmitic acid and stearic acid, retinol, all-trans-retinoic acid and 9-cis-retinoic acid.</text>
</comment>
<dbReference type="InterPro" id="IPR022734">
    <property type="entry name" value="ApoM"/>
</dbReference>
<evidence type="ECO:0000256" key="6">
    <source>
        <dbReference type="ARBA" id="ARBA00022525"/>
    </source>
</evidence>
<feature type="compositionally biased region" description="Polar residues" evidence="12">
    <location>
        <begin position="229"/>
        <end position="242"/>
    </location>
</feature>
<dbReference type="CDD" id="cd19450">
    <property type="entry name" value="lipocalin_ApoM"/>
    <property type="match status" value="1"/>
</dbReference>
<keyword evidence="6" id="KW-0964">Secreted</keyword>
<evidence type="ECO:0000256" key="9">
    <source>
        <dbReference type="ARBA" id="ARBA00023055"/>
    </source>
</evidence>
<gene>
    <name evidence="14 15" type="primary">APOM</name>
</gene>
<dbReference type="GO" id="GO:0034364">
    <property type="term" value="C:high-density lipoprotein particle"/>
    <property type="evidence" value="ECO:0007669"/>
    <property type="project" value="UniProtKB-KW"/>
</dbReference>
<dbReference type="GO" id="GO:0034384">
    <property type="term" value="P:high-density lipoprotein particle clearance"/>
    <property type="evidence" value="ECO:0007669"/>
    <property type="project" value="TreeGrafter"/>
</dbReference>
<evidence type="ECO:0000256" key="11">
    <source>
        <dbReference type="ARBA" id="ARBA00025553"/>
    </source>
</evidence>
<evidence type="ECO:0000313" key="13">
    <source>
        <dbReference type="Proteomes" id="UP000248480"/>
    </source>
</evidence>
<sequence>MKGSRVKARGLGAEWTEQPAGDRAVKAPATPSRASDLSCLKMFHQIWAALLYLYGILLNSIYQCPEPSQLTTLGMDGKEFPEPHLGQWYFIAGAAPTREELATFDPVDNIVFNMTAGSIPMQLQLRATIRTKNGLCVPRKWTYHLTEGSTDLRTEGRPDMKTELFSSSCPGGIMLKEMGQGYQRFLLYNRSPHPPEKCVEEFQSLTSCMDSKAFLLTPRDQGEGIKSYSRGQGLSKSSGSAG</sequence>
<dbReference type="GO" id="GO:0005319">
    <property type="term" value="F:lipid transporter activity"/>
    <property type="evidence" value="ECO:0007669"/>
    <property type="project" value="TreeGrafter"/>
</dbReference>
<keyword evidence="10" id="KW-1015">Disulfide bond</keyword>
<organism evidence="13 14">
    <name type="scientific">Trichechus manatus latirostris</name>
    <name type="common">Florida manatee</name>
    <dbReference type="NCBI Taxonomy" id="127582"/>
    <lineage>
        <taxon>Eukaryota</taxon>
        <taxon>Metazoa</taxon>
        <taxon>Chordata</taxon>
        <taxon>Craniata</taxon>
        <taxon>Vertebrata</taxon>
        <taxon>Euteleostomi</taxon>
        <taxon>Mammalia</taxon>
        <taxon>Eutheria</taxon>
        <taxon>Afrotheria</taxon>
        <taxon>Sirenia</taxon>
        <taxon>Trichechidae</taxon>
        <taxon>Trichechus</taxon>
    </lineage>
</organism>
<dbReference type="PANTHER" id="PTHR32028:SF1">
    <property type="entry name" value="APOLIPOPROTEIN M"/>
    <property type="match status" value="1"/>
</dbReference>
<dbReference type="Gene3D" id="2.40.128.20">
    <property type="match status" value="1"/>
</dbReference>
<evidence type="ECO:0000256" key="7">
    <source>
        <dbReference type="ARBA" id="ARBA00022729"/>
    </source>
</evidence>
<dbReference type="RefSeq" id="XP_023581326.1">
    <property type="nucleotide sequence ID" value="XM_023725558.1"/>
</dbReference>
<evidence type="ECO:0000256" key="5">
    <source>
        <dbReference type="ARBA" id="ARBA00022448"/>
    </source>
</evidence>
<dbReference type="Proteomes" id="UP000248480">
    <property type="component" value="Unplaced"/>
</dbReference>
<dbReference type="Pfam" id="PF11032">
    <property type="entry name" value="ApoM"/>
    <property type="match status" value="1"/>
</dbReference>
<evidence type="ECO:0000256" key="12">
    <source>
        <dbReference type="SAM" id="MobiDB-lite"/>
    </source>
</evidence>
<evidence type="ECO:0000256" key="10">
    <source>
        <dbReference type="ARBA" id="ARBA00023157"/>
    </source>
</evidence>
<reference evidence="14 15" key="1">
    <citation type="submission" date="2025-04" db="UniProtKB">
        <authorList>
            <consortium name="RefSeq"/>
        </authorList>
    </citation>
    <scope>IDENTIFICATION</scope>
</reference>
<dbReference type="PANTHER" id="PTHR32028">
    <property type="entry name" value="APOLIPOPROTEIN M"/>
    <property type="match status" value="1"/>
</dbReference>
<dbReference type="STRING" id="127582.A0A2Y9QDP3"/>
<evidence type="ECO:0000256" key="1">
    <source>
        <dbReference type="ARBA" id="ARBA00004613"/>
    </source>
</evidence>
<evidence type="ECO:0000256" key="4">
    <source>
        <dbReference type="ARBA" id="ARBA00019937"/>
    </source>
</evidence>
<evidence type="ECO:0000313" key="14">
    <source>
        <dbReference type="RefSeq" id="XP_023581325.1"/>
    </source>
</evidence>
<protein>
    <recommendedName>
        <fullName evidence="4">Apolipoprotein M</fullName>
    </recommendedName>
</protein>
<feature type="region of interest" description="Disordered" evidence="12">
    <location>
        <begin position="222"/>
        <end position="242"/>
    </location>
</feature>
<proteinExistence type="inferred from homology"/>
<evidence type="ECO:0000256" key="8">
    <source>
        <dbReference type="ARBA" id="ARBA00022850"/>
    </source>
</evidence>
<dbReference type="InterPro" id="IPR012674">
    <property type="entry name" value="Calycin"/>
</dbReference>
<dbReference type="CTD" id="55937"/>
<keyword evidence="8" id="KW-0345">HDL</keyword>
<feature type="region of interest" description="Disordered" evidence="12">
    <location>
        <begin position="1"/>
        <end position="28"/>
    </location>
</feature>
<dbReference type="GO" id="GO:0034375">
    <property type="term" value="P:high-density lipoprotein particle remodeling"/>
    <property type="evidence" value="ECO:0007669"/>
    <property type="project" value="TreeGrafter"/>
</dbReference>
<comment type="subcellular location">
    <subcellularLocation>
        <location evidence="1">Secreted</location>
    </subcellularLocation>
</comment>
<keyword evidence="13" id="KW-1185">Reference proteome</keyword>
<evidence type="ECO:0000256" key="2">
    <source>
        <dbReference type="ARBA" id="ARBA00007071"/>
    </source>
</evidence>